<organism evidence="4 5">
    <name type="scientific">Pochonia chlamydosporia 170</name>
    <dbReference type="NCBI Taxonomy" id="1380566"/>
    <lineage>
        <taxon>Eukaryota</taxon>
        <taxon>Fungi</taxon>
        <taxon>Dikarya</taxon>
        <taxon>Ascomycota</taxon>
        <taxon>Pezizomycotina</taxon>
        <taxon>Sordariomycetes</taxon>
        <taxon>Hypocreomycetidae</taxon>
        <taxon>Hypocreales</taxon>
        <taxon>Clavicipitaceae</taxon>
        <taxon>Pochonia</taxon>
    </lineage>
</organism>
<evidence type="ECO:0000256" key="2">
    <source>
        <dbReference type="SAM" id="Coils"/>
    </source>
</evidence>
<feature type="region of interest" description="Disordered" evidence="3">
    <location>
        <begin position="582"/>
        <end position="602"/>
    </location>
</feature>
<feature type="compositionally biased region" description="Polar residues" evidence="3">
    <location>
        <begin position="1038"/>
        <end position="1056"/>
    </location>
</feature>
<feature type="compositionally biased region" description="Basic and acidic residues" evidence="3">
    <location>
        <begin position="190"/>
        <end position="203"/>
    </location>
</feature>
<feature type="compositionally biased region" description="Polar residues" evidence="3">
    <location>
        <begin position="784"/>
        <end position="820"/>
    </location>
</feature>
<feature type="region of interest" description="Disordered" evidence="3">
    <location>
        <begin position="878"/>
        <end position="1224"/>
    </location>
</feature>
<evidence type="ECO:0000313" key="5">
    <source>
        <dbReference type="Proteomes" id="UP000078397"/>
    </source>
</evidence>
<dbReference type="GeneID" id="28851196"/>
<dbReference type="PANTHER" id="PTHR32083:SF0">
    <property type="entry name" value="CILIA AND FLAGELLA-ASSOCIATED PROTEIN 58"/>
    <property type="match status" value="1"/>
</dbReference>
<proteinExistence type="predicted"/>
<feature type="compositionally biased region" description="Pro residues" evidence="3">
    <location>
        <begin position="516"/>
        <end position="526"/>
    </location>
</feature>
<feature type="compositionally biased region" description="Polar residues" evidence="3">
    <location>
        <begin position="883"/>
        <end position="898"/>
    </location>
</feature>
<dbReference type="PANTHER" id="PTHR32083">
    <property type="entry name" value="CILIA AND FLAGELLA-ASSOCIATED PROTEIN 58-RELATED"/>
    <property type="match status" value="1"/>
</dbReference>
<feature type="region of interest" description="Disordered" evidence="3">
    <location>
        <begin position="190"/>
        <end position="335"/>
    </location>
</feature>
<feature type="coiled-coil region" evidence="2">
    <location>
        <begin position="1681"/>
        <end position="1743"/>
    </location>
</feature>
<feature type="compositionally biased region" description="Polar residues" evidence="3">
    <location>
        <begin position="763"/>
        <end position="773"/>
    </location>
</feature>
<comment type="caution">
    <text evidence="4">The sequence shown here is derived from an EMBL/GenBank/DDBJ whole genome shotgun (WGS) entry which is preliminary data.</text>
</comment>
<feature type="compositionally biased region" description="Low complexity" evidence="3">
    <location>
        <begin position="1059"/>
        <end position="1073"/>
    </location>
</feature>
<dbReference type="RefSeq" id="XP_018144125.1">
    <property type="nucleotide sequence ID" value="XM_018287202.1"/>
</dbReference>
<feature type="region of interest" description="Disordered" evidence="3">
    <location>
        <begin position="17"/>
        <end position="151"/>
    </location>
</feature>
<dbReference type="GO" id="GO:0005856">
    <property type="term" value="C:cytoskeleton"/>
    <property type="evidence" value="ECO:0007669"/>
    <property type="project" value="TreeGrafter"/>
</dbReference>
<feature type="region of interest" description="Disordered" evidence="3">
    <location>
        <begin position="2169"/>
        <end position="2302"/>
    </location>
</feature>
<feature type="compositionally biased region" description="Basic and acidic residues" evidence="3">
    <location>
        <begin position="1495"/>
        <end position="1516"/>
    </location>
</feature>
<accession>A0A179FP29</accession>
<feature type="compositionally biased region" description="Acidic residues" evidence="3">
    <location>
        <begin position="1413"/>
        <end position="1424"/>
    </location>
</feature>
<feature type="compositionally biased region" description="Polar residues" evidence="3">
    <location>
        <begin position="2169"/>
        <end position="2199"/>
    </location>
</feature>
<keyword evidence="5" id="KW-1185">Reference proteome</keyword>
<feature type="compositionally biased region" description="Basic and acidic residues" evidence="3">
    <location>
        <begin position="967"/>
        <end position="988"/>
    </location>
</feature>
<feature type="region of interest" description="Disordered" evidence="3">
    <location>
        <begin position="622"/>
        <end position="648"/>
    </location>
</feature>
<feature type="compositionally biased region" description="Polar residues" evidence="3">
    <location>
        <begin position="262"/>
        <end position="275"/>
    </location>
</feature>
<dbReference type="STRING" id="1380566.A0A179FP29"/>
<keyword evidence="1 2" id="KW-0175">Coiled coil</keyword>
<sequence length="2302" mass="253796">MADLFTQIAFQVLVKTSPSIASTTPAPRASAQEGTGEHRSRHQSPSSPALSTASTADGEEEDIESSPALPPLPAPKLPGRVAQLLRTPPSEFGEENQFGTASWGSPYPRTDHNLRRQSFSSEPSDDSPIHHLNIDTPFLRPQPGEDPIEQQPQTTISAAAAVLANRARRQHRGLTEDWIRTHTTGVVNAEPRHWFSDGSDSEHSSLSGSQLAWFDDSDPRTPRAVQKPKPSSRKSSSRHPRRRSSIETLKPEELSELAAGKNISNMSDAELQQTSREVDLTRDDASPIESQEESATGGIPEDIGTEKTNGEVKLPSTPIKNKEKPLPKEPAMTPRIKKKIPWKGKNIMVLVPRDDQRGRAGGAPMPLRPEDVEKMFSSWKELGYSVEGFDLLVEGYQPPGTDDSQSREDWPTDADMVRERSERSFKVLLPDLNAWKNYVDELQEAKLRALGVSFAEEEPPEPSISPPTTNPSRQASVQYPSLPFSPPIPTSSASSNHGLPSYPFPAQFLPASASPGLPPGSSPVPFAPGKFNPRQSISLPTGNSPFQLAQSQGWSNPAGILQGLSRTDSPLANLNGILSPQSPYGLDGLQQTASPGFNPHQRHQSLQYFPQQMASIASPRLQDVREDDEENLSKSPSKTPEPTMHNGDNLQAEIEDAEYHLEEQLRNQLEHEDYNPQSAETKPFAPMHNRDASSQGLTIAERFANEPGKPMELHHPRPHSRGHSLTQTFYQEQLDERGLGQLGSLKELPETQRDENEAEEIETNPSNLGTPVQNFDFEAAFGQHQKSLSTVSNPWQEQESVASSTRRSSHGSKPSMSKLNVQAPEFKFNPTSSFTPGSMYNFSAGGFQPAVFQAGIGSDSTQPLETINPVPQFGASKMHASAPSFSPGQGVFSFSSSGPKFRPDAPSFTPFQSLGGGSSLGRGHTARQDSIFGNISIPAQDIVPPAKKSKAIPIIRPSSRSSAQSPHPKEEDGPQDGPDGRLADESRVKRAKSAVPDGDSMPTFAARPDEEDEGSKPDESNGVKDDSHSAAEDGSVDGDQTQPGDTSLSSIITSDQIDTKATTAAPSETSPAEQMARNFSHFEFDPTVASQELPPTGIFRNKGKGSEERKSLSATAMPFIPGGASPAAQLPSSINGSDKERDSAQETPVQEAVSEEPTPQAQAPRVKLTPKPRGLAASRFAKPQSPVPVQEPGIVQSIENEPKPVSMPVADTAPAVSQDQPLVDVGDDREMTFEEIDAVMQQMETDPSMGVNKTLENSNWQSQLADGLKFPPVEVLQQPAQQFSGDGTSSTPRQFNAIPTSTPMLSTELEDPFVDPPISPRSPEPANEFDDPEIASEQASDWEGAFTEDEHDKLENRAHFFDGRVNEVVGTLLASRLEPLERTLAAIQDSISAKNRRNQSTRREVRSISGDMQESDADDEDEEPAPQRSMSPRRDRRMEHIRLAVTEAFAAQQRNQPLAPAAEKELPVNDHSAVMQALEEMKEHLTASLKASMSSEDKESAARDRELLTPGPDEHAQHKINELQSMMMDLAERLSNEQKKSEKEIAERRAAEDAGAELNRKLQAAETRVEVEIINRSVFDQRVADLEERLRLQEDKNEEEVKNRRAAEDRLSEVQRLLRISSEEESRLRDVVDEKDTRIKTLEQSGGKNAMRMTLLEAAQTNSTKTQTEMTNKFNVLDADLKAVRQDNNHWRAEAERADETARRHAGELAHTMNENKHLQKSLNTLTAQLEENERLRESWRSKFLSLQEDMGKAAREVAEENARHIKKDQAMLARQEVLEARLQAEAKTRERLEVEMERLQENERSGMRAVNECKRLEILLGELRTENHKLQQAASRYQREFEEARESGASEVKRTRMSLQTEIDAANNQVNVIREELEEQNSKLRTELDHVKLEADTAKAQNEMLLEDAQATKAAELEAAERKHQNEIEDLQARYERRVNNANEDASRTEQQLLERLSLSSSKIEHLQDRIMHLEDKLEIAKEAAAAAAAAAKSAGIEPAAAAIVSQPRQVSKSLEAPEKISPQALRESIMVLQEQLQAREQRIEELEQTLSKADPDASVKISKRDDEISWLRELLAVRHGDLQDIITALSGDHYDRDTVKDAAIRLKANLQMEEQERERAMNGGSAISLPNIAQSIQAATPRVAQTIGPIAAAWGNWRKSSQPSFRTISGVLSSPAGGSNATPSKSRSGPSSQNSLLSGLLTPPASGLRQTPTSDNRPQPTAFSSTGRRYTAQGSSSLDRDRRESNSSRRSEKMPAGPNTPPRHQERAEQPRTPPMMRQSGYDSDAQPGDFDDHDFFEED</sequence>
<feature type="compositionally biased region" description="Polar residues" evidence="3">
    <location>
        <begin position="1281"/>
        <end position="1305"/>
    </location>
</feature>
<feature type="coiled-coil region" evidence="2">
    <location>
        <begin position="2098"/>
        <end position="2125"/>
    </location>
</feature>
<dbReference type="OrthoDB" id="1293114at2759"/>
<feature type="compositionally biased region" description="Low complexity" evidence="3">
    <location>
        <begin position="951"/>
        <end position="966"/>
    </location>
</feature>
<evidence type="ECO:0000256" key="1">
    <source>
        <dbReference type="ARBA" id="ARBA00023054"/>
    </source>
</evidence>
<feature type="coiled-coil region" evidence="2">
    <location>
        <begin position="1520"/>
        <end position="1624"/>
    </location>
</feature>
<reference evidence="4 5" key="1">
    <citation type="journal article" date="2016" name="PLoS Pathog.">
        <title>Biosynthesis of antibiotic leucinostatins in bio-control fungus Purpureocillium lilacinum and their inhibition on phytophthora revealed by genome mining.</title>
        <authorList>
            <person name="Wang G."/>
            <person name="Liu Z."/>
            <person name="Lin R."/>
            <person name="Li E."/>
            <person name="Mao Z."/>
            <person name="Ling J."/>
            <person name="Yang Y."/>
            <person name="Yin W.B."/>
            <person name="Xie B."/>
        </authorList>
    </citation>
    <scope>NUCLEOTIDE SEQUENCE [LARGE SCALE GENOMIC DNA]</scope>
    <source>
        <strain evidence="4">170</strain>
    </source>
</reference>
<gene>
    <name evidence="4" type="ORF">VFPPC_08505</name>
</gene>
<feature type="region of interest" description="Disordered" evidence="3">
    <location>
        <begin position="513"/>
        <end position="539"/>
    </location>
</feature>
<feature type="compositionally biased region" description="Basic and acidic residues" evidence="3">
    <location>
        <begin position="276"/>
        <end position="285"/>
    </location>
</feature>
<protein>
    <submittedName>
        <fullName evidence="4">Myosin class II heavy chain (MHC)</fullName>
    </submittedName>
</protein>
<feature type="compositionally biased region" description="Low complexity" evidence="3">
    <location>
        <begin position="44"/>
        <end position="56"/>
    </location>
</feature>
<dbReference type="EMBL" id="LSBJ02000004">
    <property type="protein sequence ID" value="OAQ67038.1"/>
    <property type="molecule type" value="Genomic_DNA"/>
</dbReference>
<feature type="region of interest" description="Disordered" evidence="3">
    <location>
        <begin position="456"/>
        <end position="496"/>
    </location>
</feature>
<evidence type="ECO:0000256" key="3">
    <source>
        <dbReference type="SAM" id="MobiDB-lite"/>
    </source>
</evidence>
<evidence type="ECO:0000313" key="4">
    <source>
        <dbReference type="EMBL" id="OAQ67038.1"/>
    </source>
</evidence>
<feature type="region of interest" description="Disordered" evidence="3">
    <location>
        <begin position="1387"/>
        <end position="1439"/>
    </location>
</feature>
<dbReference type="KEGG" id="pchm:VFPPC_08505"/>
<feature type="region of interest" description="Disordered" evidence="3">
    <location>
        <begin position="1487"/>
        <end position="1516"/>
    </location>
</feature>
<dbReference type="Proteomes" id="UP000078397">
    <property type="component" value="Unassembled WGS sequence"/>
</dbReference>
<name>A0A179FP29_METCM</name>
<feature type="compositionally biased region" description="Polar residues" evidence="3">
    <location>
        <begin position="2210"/>
        <end position="2236"/>
    </location>
</feature>
<feature type="compositionally biased region" description="Basic and acidic residues" evidence="3">
    <location>
        <begin position="2240"/>
        <end position="2255"/>
    </location>
</feature>
<feature type="compositionally biased region" description="Pro residues" evidence="3">
    <location>
        <begin position="1314"/>
        <end position="1323"/>
    </location>
</feature>
<feature type="compositionally biased region" description="Basic and acidic residues" evidence="3">
    <location>
        <begin position="1014"/>
        <end position="1031"/>
    </location>
</feature>
<feature type="region of interest" description="Disordered" evidence="3">
    <location>
        <begin position="1281"/>
        <end position="1351"/>
    </location>
</feature>
<feature type="compositionally biased region" description="Basic residues" evidence="3">
    <location>
        <begin position="230"/>
        <end position="243"/>
    </location>
</feature>
<feature type="compositionally biased region" description="Acidic residues" evidence="3">
    <location>
        <begin position="2292"/>
        <end position="2302"/>
    </location>
</feature>
<feature type="coiled-coil region" evidence="2">
    <location>
        <begin position="1776"/>
        <end position="1992"/>
    </location>
</feature>
<feature type="region of interest" description="Disordered" evidence="3">
    <location>
        <begin position="707"/>
        <end position="821"/>
    </location>
</feature>